<accession>A0A0F4L0T6</accession>
<evidence type="ECO:0000256" key="12">
    <source>
        <dbReference type="PIRSR" id="PIRSR610972-3"/>
    </source>
</evidence>
<dbReference type="SFLD" id="SFLDG01129">
    <property type="entry name" value="C1.5:_HAD__Beta-PGM__Phosphata"/>
    <property type="match status" value="1"/>
</dbReference>
<feature type="binding site" evidence="11">
    <location>
        <position position="145"/>
    </location>
    <ligand>
        <name>substrate</name>
    </ligand>
</feature>
<name>A0A0F4L0T6_9BIFI</name>
<organism evidence="14 15">
    <name type="scientific">Bifidobacterium asteroides</name>
    <dbReference type="NCBI Taxonomy" id="1684"/>
    <lineage>
        <taxon>Bacteria</taxon>
        <taxon>Bacillati</taxon>
        <taxon>Actinomycetota</taxon>
        <taxon>Actinomycetes</taxon>
        <taxon>Bifidobacteriales</taxon>
        <taxon>Bifidobacteriaceae</taxon>
        <taxon>Bifidobacterium</taxon>
    </lineage>
</organism>
<protein>
    <recommendedName>
        <fullName evidence="9">Beta-phosphoglucomutase</fullName>
        <ecNumber evidence="8">5.4.2.6</ecNumber>
    </recommendedName>
</protein>
<dbReference type="PANTHER" id="PTHR46193:SF18">
    <property type="entry name" value="HEXITOL PHOSPHATASE B"/>
    <property type="match status" value="1"/>
</dbReference>
<feature type="binding site" evidence="12">
    <location>
        <position position="9"/>
    </location>
    <ligand>
        <name>Mg(2+)</name>
        <dbReference type="ChEBI" id="CHEBI:18420"/>
    </ligand>
</feature>
<proteinExistence type="inferred from homology"/>
<feature type="binding site" evidence="11">
    <location>
        <begin position="114"/>
        <end position="118"/>
    </location>
    <ligand>
        <name>substrate</name>
    </ligand>
</feature>
<feature type="binding site" evidence="12">
    <location>
        <position position="169"/>
    </location>
    <ligand>
        <name>Mg(2+)</name>
        <dbReference type="ChEBI" id="CHEBI:18420"/>
    </ligand>
</feature>
<dbReference type="PATRIC" id="fig|1684.4.peg.171"/>
<dbReference type="SFLD" id="SFLDS00003">
    <property type="entry name" value="Haloacid_Dehalogenase"/>
    <property type="match status" value="1"/>
</dbReference>
<keyword evidence="3 12" id="KW-0479">Metal-binding</keyword>
<evidence type="ECO:0000256" key="13">
    <source>
        <dbReference type="PIRSR" id="PIRSR610972-4"/>
    </source>
</evidence>
<dbReference type="NCBIfam" id="TIGR01509">
    <property type="entry name" value="HAD-SF-IA-v3"/>
    <property type="match status" value="1"/>
</dbReference>
<dbReference type="Gene3D" id="3.40.50.1000">
    <property type="entry name" value="HAD superfamily/HAD-like"/>
    <property type="match status" value="1"/>
</dbReference>
<evidence type="ECO:0000256" key="2">
    <source>
        <dbReference type="ARBA" id="ARBA00022553"/>
    </source>
</evidence>
<evidence type="ECO:0000313" key="14">
    <source>
        <dbReference type="EMBL" id="KJY52467.1"/>
    </source>
</evidence>
<comment type="catalytic activity">
    <reaction evidence="7">
        <text>beta-D-glucose 1-phosphate = beta-D-glucose 6-phosphate</text>
        <dbReference type="Rhea" id="RHEA:20113"/>
        <dbReference type="ChEBI" id="CHEBI:57684"/>
        <dbReference type="ChEBI" id="CHEBI:58247"/>
        <dbReference type="EC" id="5.4.2.6"/>
    </reaction>
</comment>
<comment type="similarity">
    <text evidence="1">Belongs to the HAD-like hydrolase superfamily. CbbY/CbbZ/Gph/YieH family.</text>
</comment>
<feature type="active site" description="Nucleophile" evidence="10">
    <location>
        <position position="9"/>
    </location>
</feature>
<dbReference type="PRINTS" id="PR00413">
    <property type="entry name" value="HADHALOGNASE"/>
</dbReference>
<comment type="caution">
    <text evidence="14">The sequence shown here is derived from an EMBL/GenBank/DDBJ whole genome shotgun (WGS) entry which is preliminary data.</text>
</comment>
<evidence type="ECO:0000256" key="8">
    <source>
        <dbReference type="ARBA" id="ARBA00044968"/>
    </source>
</evidence>
<evidence type="ECO:0000256" key="10">
    <source>
        <dbReference type="PIRSR" id="PIRSR610972-1"/>
    </source>
</evidence>
<keyword evidence="4 12" id="KW-0460">Magnesium</keyword>
<evidence type="ECO:0000256" key="7">
    <source>
        <dbReference type="ARBA" id="ARBA00044926"/>
    </source>
</evidence>
<dbReference type="InterPro" id="IPR010976">
    <property type="entry name" value="B-phosphoglucomutase_hydrolase"/>
</dbReference>
<feature type="site" description="Important for catalytic activity and assists the phosphoryl transfer reaction to Asp8 by balancing charge and orienting the reacting groups" evidence="13">
    <location>
        <position position="145"/>
    </location>
</feature>
<feature type="binding site" evidence="12">
    <location>
        <position position="170"/>
    </location>
    <ligand>
        <name>Mg(2+)</name>
        <dbReference type="ChEBI" id="CHEBI:18420"/>
    </ligand>
</feature>
<dbReference type="SUPFAM" id="SSF56784">
    <property type="entry name" value="HAD-like"/>
    <property type="match status" value="1"/>
</dbReference>
<dbReference type="CDD" id="cd02598">
    <property type="entry name" value="HAD_BPGM"/>
    <property type="match status" value="1"/>
</dbReference>
<keyword evidence="5" id="KW-0413">Isomerase</keyword>
<feature type="active site" description="Proton donor/acceptor" evidence="10">
    <location>
        <position position="11"/>
    </location>
</feature>
<keyword evidence="6" id="KW-0119">Carbohydrate metabolism</keyword>
<dbReference type="OrthoDB" id="9810501at2"/>
<dbReference type="PANTHER" id="PTHR46193">
    <property type="entry name" value="6-PHOSPHOGLUCONATE PHOSPHATASE"/>
    <property type="match status" value="1"/>
</dbReference>
<feature type="binding site" evidence="11">
    <location>
        <position position="52"/>
    </location>
    <ligand>
        <name>substrate</name>
    </ligand>
</feature>
<keyword evidence="2" id="KW-0597">Phosphoprotein</keyword>
<evidence type="ECO:0000256" key="1">
    <source>
        <dbReference type="ARBA" id="ARBA00006171"/>
    </source>
</evidence>
<dbReference type="Gene3D" id="1.10.150.240">
    <property type="entry name" value="Putative phosphatase, domain 2"/>
    <property type="match status" value="1"/>
</dbReference>
<evidence type="ECO:0000256" key="4">
    <source>
        <dbReference type="ARBA" id="ARBA00022842"/>
    </source>
</evidence>
<dbReference type="InterPro" id="IPR023198">
    <property type="entry name" value="PGP-like_dom2"/>
</dbReference>
<evidence type="ECO:0000256" key="3">
    <source>
        <dbReference type="ARBA" id="ARBA00022723"/>
    </source>
</evidence>
<evidence type="ECO:0000256" key="6">
    <source>
        <dbReference type="ARBA" id="ARBA00023277"/>
    </source>
</evidence>
<feature type="binding site" evidence="11">
    <location>
        <position position="76"/>
    </location>
    <ligand>
        <name>substrate</name>
    </ligand>
</feature>
<feature type="binding site" evidence="11">
    <location>
        <begin position="44"/>
        <end position="49"/>
    </location>
    <ligand>
        <name>substrate</name>
    </ligand>
</feature>
<dbReference type="AlphaFoldDB" id="A0A0F4L0T6"/>
<feature type="binding site" evidence="11">
    <location>
        <position position="25"/>
    </location>
    <ligand>
        <name>substrate</name>
    </ligand>
</feature>
<dbReference type="EC" id="5.4.2.6" evidence="8"/>
<dbReference type="Proteomes" id="UP000033648">
    <property type="component" value="Unassembled WGS sequence"/>
</dbReference>
<sequence length="213" mass="23629">MRYECVIFDLDGVICSTDRFHYLAWKKVAEQLHIPFDESVNQRLRGVGRMESFDIILENYQGEMSQEDKIYWTERKNDLYREYLKSMSDKDVLPGVRTTIDGLRGMGLKLALGSSSRNARFILDRLQLGDCFDAVIDGNDIARSKPDPEVFTKAALSLEVDPSDSLVVEDAKAGLQAALSGGMDCAAVGSSAVSSGLATWNLADITDLLHVVR</sequence>
<dbReference type="NCBIfam" id="TIGR02009">
    <property type="entry name" value="PGMB-YQAB-SF"/>
    <property type="match status" value="1"/>
</dbReference>
<dbReference type="InterPro" id="IPR051600">
    <property type="entry name" value="Beta-PGM-like"/>
</dbReference>
<dbReference type="GO" id="GO:0005975">
    <property type="term" value="P:carbohydrate metabolic process"/>
    <property type="evidence" value="ECO:0007669"/>
    <property type="project" value="InterPro"/>
</dbReference>
<dbReference type="EMBL" id="JWME01000004">
    <property type="protein sequence ID" value="KJY52467.1"/>
    <property type="molecule type" value="Genomic_DNA"/>
</dbReference>
<feature type="site" description="Important for catalytic activity and assists the phosphoryl transfer reaction to Asp8 by balancing charge and orienting the reacting groups" evidence="13">
    <location>
        <position position="114"/>
    </location>
</feature>
<dbReference type="InterPro" id="IPR010972">
    <property type="entry name" value="Beta-PGM"/>
</dbReference>
<feature type="binding site" evidence="12">
    <location>
        <position position="11"/>
    </location>
    <ligand>
        <name>Mg(2+)</name>
        <dbReference type="ChEBI" id="CHEBI:18420"/>
    </ligand>
</feature>
<reference evidence="14 15" key="1">
    <citation type="submission" date="2014-12" db="EMBL/GenBank/DDBJ databases">
        <title>Comparative genomics of the lactic acid bacteria isolated from the honey bee gut.</title>
        <authorList>
            <person name="Ellegaard K.M."/>
            <person name="Tamarit D."/>
            <person name="Javelind E."/>
            <person name="Olofsson T."/>
            <person name="Andersson S.G."/>
            <person name="Vasquez A."/>
        </authorList>
    </citation>
    <scope>NUCLEOTIDE SEQUENCE [LARGE SCALE GENOMIC DNA]</scope>
    <source>
        <strain evidence="14 15">Bin2</strain>
    </source>
</reference>
<gene>
    <name evidence="14" type="ORF">JF69_01580</name>
</gene>
<dbReference type="NCBIfam" id="TIGR01990">
    <property type="entry name" value="bPGM"/>
    <property type="match status" value="1"/>
</dbReference>
<dbReference type="Pfam" id="PF13419">
    <property type="entry name" value="HAD_2"/>
    <property type="match status" value="1"/>
</dbReference>
<dbReference type="SFLD" id="SFLDG01135">
    <property type="entry name" value="C1.5.6:_HAD__Beta-PGM__Phospha"/>
    <property type="match status" value="1"/>
</dbReference>
<dbReference type="InterPro" id="IPR023214">
    <property type="entry name" value="HAD_sf"/>
</dbReference>
<evidence type="ECO:0000313" key="15">
    <source>
        <dbReference type="Proteomes" id="UP000033648"/>
    </source>
</evidence>
<dbReference type="InterPro" id="IPR036412">
    <property type="entry name" value="HAD-like_sf"/>
</dbReference>
<evidence type="ECO:0000256" key="11">
    <source>
        <dbReference type="PIRSR" id="PIRSR610972-2"/>
    </source>
</evidence>
<evidence type="ECO:0000256" key="5">
    <source>
        <dbReference type="ARBA" id="ARBA00023235"/>
    </source>
</evidence>
<dbReference type="InterPro" id="IPR041492">
    <property type="entry name" value="HAD_2"/>
</dbReference>
<dbReference type="InterPro" id="IPR006439">
    <property type="entry name" value="HAD-SF_hydro_IA"/>
</dbReference>
<comment type="cofactor">
    <cofactor evidence="12">
        <name>Mg(2+)</name>
        <dbReference type="ChEBI" id="CHEBI:18420"/>
    </cofactor>
    <text evidence="12">Binds 2 magnesium ions per subunit.</text>
</comment>
<evidence type="ECO:0000256" key="9">
    <source>
        <dbReference type="ARBA" id="ARBA00044991"/>
    </source>
</evidence>
<feature type="binding site" evidence="11">
    <location>
        <begin position="9"/>
        <end position="11"/>
    </location>
    <ligand>
        <name>substrate</name>
    </ligand>
</feature>
<dbReference type="GO" id="GO:0000287">
    <property type="term" value="F:magnesium ion binding"/>
    <property type="evidence" value="ECO:0007669"/>
    <property type="project" value="InterPro"/>
</dbReference>
<dbReference type="GO" id="GO:0008801">
    <property type="term" value="F:beta-phosphoglucomutase activity"/>
    <property type="evidence" value="ECO:0007669"/>
    <property type="project" value="UniProtKB-EC"/>
</dbReference>